<dbReference type="NCBIfam" id="NF033605">
    <property type="entry name" value="Zn_bnd_ABC_AdcA"/>
    <property type="match status" value="1"/>
</dbReference>
<evidence type="ECO:0000313" key="11">
    <source>
        <dbReference type="Proteomes" id="UP000524893"/>
    </source>
</evidence>
<dbReference type="PRINTS" id="PR00691">
    <property type="entry name" value="ADHESINB"/>
</dbReference>
<accession>A0A9X0PGY3</accession>
<feature type="signal peptide" evidence="8">
    <location>
        <begin position="1"/>
        <end position="19"/>
    </location>
</feature>
<dbReference type="InterPro" id="IPR015304">
    <property type="entry name" value="ZinT_dom"/>
</dbReference>
<evidence type="ECO:0000313" key="10">
    <source>
        <dbReference type="EMBL" id="MBA8776984.1"/>
    </source>
</evidence>
<dbReference type="AlphaFoldDB" id="A0A9X0PGY3"/>
<dbReference type="Proteomes" id="UP000524893">
    <property type="component" value="Unassembled WGS sequence"/>
</dbReference>
<comment type="similarity">
    <text evidence="6">Belongs to the bacterial solute-binding protein 9 family.</text>
</comment>
<evidence type="ECO:0000259" key="9">
    <source>
        <dbReference type="Pfam" id="PF09223"/>
    </source>
</evidence>
<dbReference type="InterPro" id="IPR050492">
    <property type="entry name" value="Bact_metal-bind_prot9"/>
</dbReference>
<organism evidence="10 11">
    <name type="scientific">Staphylococcus coagulans</name>
    <dbReference type="NCBI Taxonomy" id="74706"/>
    <lineage>
        <taxon>Bacteria</taxon>
        <taxon>Bacillati</taxon>
        <taxon>Bacillota</taxon>
        <taxon>Bacilli</taxon>
        <taxon>Bacillales</taxon>
        <taxon>Staphylococcaceae</taxon>
        <taxon>Staphylococcus</taxon>
    </lineage>
</organism>
<evidence type="ECO:0000256" key="6">
    <source>
        <dbReference type="RuleBase" id="RU003512"/>
    </source>
</evidence>
<feature type="region of interest" description="Disordered" evidence="7">
    <location>
        <begin position="128"/>
        <end position="181"/>
    </location>
</feature>
<feature type="compositionally biased region" description="Basic and acidic residues" evidence="7">
    <location>
        <begin position="128"/>
        <end position="170"/>
    </location>
</feature>
<feature type="domain" description="ZinT" evidence="9">
    <location>
        <begin position="361"/>
        <end position="540"/>
    </location>
</feature>
<evidence type="ECO:0000256" key="8">
    <source>
        <dbReference type="SAM" id="SignalP"/>
    </source>
</evidence>
<keyword evidence="4" id="KW-0864">Zinc transport</keyword>
<dbReference type="Gene3D" id="2.40.128.20">
    <property type="match status" value="1"/>
</dbReference>
<evidence type="ECO:0000256" key="1">
    <source>
        <dbReference type="ARBA" id="ARBA00022448"/>
    </source>
</evidence>
<evidence type="ECO:0000256" key="3">
    <source>
        <dbReference type="ARBA" id="ARBA00022833"/>
    </source>
</evidence>
<dbReference type="GO" id="GO:0008270">
    <property type="term" value="F:zinc ion binding"/>
    <property type="evidence" value="ECO:0007669"/>
    <property type="project" value="InterPro"/>
</dbReference>
<dbReference type="SUPFAM" id="SSF50814">
    <property type="entry name" value="Lipocalins"/>
    <property type="match status" value="1"/>
</dbReference>
<evidence type="ECO:0000256" key="7">
    <source>
        <dbReference type="SAM" id="MobiDB-lite"/>
    </source>
</evidence>
<dbReference type="InterPro" id="IPR006128">
    <property type="entry name" value="Lipoprotein_PsaA-like"/>
</dbReference>
<keyword evidence="10" id="KW-0449">Lipoprotein</keyword>
<dbReference type="GO" id="GO:0007155">
    <property type="term" value="P:cell adhesion"/>
    <property type="evidence" value="ECO:0007669"/>
    <property type="project" value="InterPro"/>
</dbReference>
<name>A0A9X0PGY3_9STAP</name>
<dbReference type="SUPFAM" id="SSF53807">
    <property type="entry name" value="Helical backbone' metal receptor"/>
    <property type="match status" value="1"/>
</dbReference>
<dbReference type="Pfam" id="PF01297">
    <property type="entry name" value="ZnuA"/>
    <property type="match status" value="1"/>
</dbReference>
<comment type="caution">
    <text evidence="10">The sequence shown here is derived from an EMBL/GenBank/DDBJ whole genome shotgun (WGS) entry which is preliminary data.</text>
</comment>
<dbReference type="InterPro" id="IPR006129">
    <property type="entry name" value="AdhesinB"/>
</dbReference>
<sequence>MKKSFKLLATVVLSGSVLAACGQGDDKASSNDQLKVTTTVFPLQSFVKQIGGKHVQVDSIYPKGTDLHSFEPSQKDIIDASKSDLFIYTGDNLDPVSKKIAGAIKKDDHKLSLEDHLDRATLLTDQHEHGEHDEHEHGDHDEHGEDGHDHEHGEEAHEHEGHDHEHGEEHHHHHGGYDPHVWLDPQLDKKFVSAIRDDLVKRDPDHKDEYKKNADKLLKDLDGIDQDMKDITKDRQGNAVFISHESLGYLADRYGFVQKGVEGLNAEDPSQKELTEIVDEINDTGAKYILYEENISHKVTDTIRKETNAKTLKFNNMEAVTDDQSKDATYQSLMKENVKNLEKALNEKIKVKDDKAANKHTKAIQDGYFKDSQVKDRELSDYAGNWQSVYPLLKDGTLDEVFKHKAEDKGDKSAKEYKSYYEKGYKTDIEKIKISGDQITFTKNGKSMTGTYRYDGKDILDYKGGNRGVRYTFKLEGEASKDLPKYVQFSDHNIAPKKSEHFHIFMGNDRDKVLKELDNWPTYYPANLSKEEVKDEMLEH</sequence>
<proteinExistence type="inferred from homology"/>
<dbReference type="InterPro" id="IPR006127">
    <property type="entry name" value="ZnuA-like"/>
</dbReference>
<keyword evidence="2 8" id="KW-0732">Signal</keyword>
<evidence type="ECO:0000256" key="2">
    <source>
        <dbReference type="ARBA" id="ARBA00022729"/>
    </source>
</evidence>
<dbReference type="InterPro" id="IPR012674">
    <property type="entry name" value="Calycin"/>
</dbReference>
<keyword evidence="5" id="KW-0406">Ion transport</keyword>
<dbReference type="GO" id="GO:0006829">
    <property type="term" value="P:zinc ion transport"/>
    <property type="evidence" value="ECO:0007669"/>
    <property type="project" value="UniProtKB-KW"/>
</dbReference>
<feature type="chain" id="PRO_5040932623" evidence="8">
    <location>
        <begin position="20"/>
        <end position="540"/>
    </location>
</feature>
<evidence type="ECO:0000256" key="5">
    <source>
        <dbReference type="ARBA" id="ARBA00023065"/>
    </source>
</evidence>
<evidence type="ECO:0000256" key="4">
    <source>
        <dbReference type="ARBA" id="ARBA00022906"/>
    </source>
</evidence>
<dbReference type="Pfam" id="PF09223">
    <property type="entry name" value="ZinT"/>
    <property type="match status" value="1"/>
</dbReference>
<dbReference type="RefSeq" id="WP_182280978.1">
    <property type="nucleotide sequence ID" value="NZ_JABTCN010000028.1"/>
</dbReference>
<dbReference type="PRINTS" id="PR00690">
    <property type="entry name" value="ADHESNFAMILY"/>
</dbReference>
<dbReference type="PANTHER" id="PTHR42953:SF8">
    <property type="entry name" value="ZINT DOMAIN-CONTAINING PROTEIN"/>
    <property type="match status" value="1"/>
</dbReference>
<dbReference type="Gene3D" id="3.40.50.1980">
    <property type="entry name" value="Nitrogenase molybdenum iron protein domain"/>
    <property type="match status" value="3"/>
</dbReference>
<dbReference type="PROSITE" id="PS51257">
    <property type="entry name" value="PROKAR_LIPOPROTEIN"/>
    <property type="match status" value="1"/>
</dbReference>
<dbReference type="EMBL" id="JABTCN010000028">
    <property type="protein sequence ID" value="MBA8776984.1"/>
    <property type="molecule type" value="Genomic_DNA"/>
</dbReference>
<reference evidence="10 11" key="1">
    <citation type="journal article" date="2020" name="Access Microbiol">
        <title>Isolation and genome sequencing of Staphylococcus schleiferi subspecies coagulans from Antarctic seals.</title>
        <authorList>
            <person name="Foster G."/>
            <person name="Robb A."/>
            <person name="Paterson G.K."/>
        </authorList>
    </citation>
    <scope>NUCLEOTIDE SEQUENCE [LARGE SCALE GENOMIC DNA]</scope>
    <source>
        <strain evidence="10 11">M615/02/4</strain>
    </source>
</reference>
<keyword evidence="3" id="KW-0862">Zinc</keyword>
<protein>
    <submittedName>
        <fullName evidence="10">Zinc ABC transporter substrate-binding lipoprotein AdcA</fullName>
    </submittedName>
</protein>
<gene>
    <name evidence="10" type="primary">adcA</name>
    <name evidence="10" type="ORF">HR081_08855</name>
</gene>
<keyword evidence="1 6" id="KW-0813">Transport</keyword>
<dbReference type="PANTHER" id="PTHR42953">
    <property type="entry name" value="HIGH-AFFINITY ZINC UPTAKE SYSTEM PROTEIN ZNUA-RELATED"/>
    <property type="match status" value="1"/>
</dbReference>